<dbReference type="EMBL" id="JAGRRH010000018">
    <property type="protein sequence ID" value="KAG7350340.1"/>
    <property type="molecule type" value="Genomic_DNA"/>
</dbReference>
<reference evidence="1" key="2">
    <citation type="submission" date="2021-04" db="EMBL/GenBank/DDBJ databases">
        <authorList>
            <person name="Podell S."/>
        </authorList>
    </citation>
    <scope>NUCLEOTIDE SEQUENCE</scope>
    <source>
        <strain evidence="1">Hildebrandi</strain>
    </source>
</reference>
<reference evidence="1" key="1">
    <citation type="journal article" date="2021" name="Sci. Rep.">
        <title>Diploid genomic architecture of Nitzschia inconspicua, an elite biomass production diatom.</title>
        <authorList>
            <person name="Oliver A."/>
            <person name="Podell S."/>
            <person name="Pinowska A."/>
            <person name="Traller J.C."/>
            <person name="Smith S.R."/>
            <person name="McClure R."/>
            <person name="Beliaev A."/>
            <person name="Bohutskyi P."/>
            <person name="Hill E.A."/>
            <person name="Rabines A."/>
            <person name="Zheng H."/>
            <person name="Allen L.Z."/>
            <person name="Kuo A."/>
            <person name="Grigoriev I.V."/>
            <person name="Allen A.E."/>
            <person name="Hazlebeck D."/>
            <person name="Allen E.E."/>
        </authorList>
    </citation>
    <scope>NUCLEOTIDE SEQUENCE</scope>
    <source>
        <strain evidence="1">Hildebrandi</strain>
    </source>
</reference>
<comment type="caution">
    <text evidence="1">The sequence shown here is derived from an EMBL/GenBank/DDBJ whole genome shotgun (WGS) entry which is preliminary data.</text>
</comment>
<keyword evidence="2" id="KW-1185">Reference proteome</keyword>
<gene>
    <name evidence="1" type="ORF">IV203_009700</name>
</gene>
<protein>
    <submittedName>
        <fullName evidence="1">Uncharacterized protein</fullName>
    </submittedName>
</protein>
<accession>A0A9K3KW81</accession>
<dbReference type="AlphaFoldDB" id="A0A9K3KW81"/>
<dbReference type="Proteomes" id="UP000693970">
    <property type="component" value="Unassembled WGS sequence"/>
</dbReference>
<sequence>MAMIESSWWTKLEVSHDSVQLNARLGKKADKLIDHMELGTVVEGQVSFPSQDEIERNFSLSYNPLHSFGLPVRVSEKFGESSCMLFSMLVHGTGDAAISESSVGNKPK</sequence>
<evidence type="ECO:0000313" key="1">
    <source>
        <dbReference type="EMBL" id="KAG7350340.1"/>
    </source>
</evidence>
<evidence type="ECO:0000313" key="2">
    <source>
        <dbReference type="Proteomes" id="UP000693970"/>
    </source>
</evidence>
<proteinExistence type="predicted"/>
<name>A0A9K3KW81_9STRA</name>
<organism evidence="1 2">
    <name type="scientific">Nitzschia inconspicua</name>
    <dbReference type="NCBI Taxonomy" id="303405"/>
    <lineage>
        <taxon>Eukaryota</taxon>
        <taxon>Sar</taxon>
        <taxon>Stramenopiles</taxon>
        <taxon>Ochrophyta</taxon>
        <taxon>Bacillariophyta</taxon>
        <taxon>Bacillariophyceae</taxon>
        <taxon>Bacillariophycidae</taxon>
        <taxon>Bacillariales</taxon>
        <taxon>Bacillariaceae</taxon>
        <taxon>Nitzschia</taxon>
    </lineage>
</organism>